<proteinExistence type="predicted"/>
<name>A0A9Q3D6Y5_9BASI</name>
<organism evidence="2 3">
    <name type="scientific">Austropuccinia psidii MF-1</name>
    <dbReference type="NCBI Taxonomy" id="1389203"/>
    <lineage>
        <taxon>Eukaryota</taxon>
        <taxon>Fungi</taxon>
        <taxon>Dikarya</taxon>
        <taxon>Basidiomycota</taxon>
        <taxon>Pucciniomycotina</taxon>
        <taxon>Pucciniomycetes</taxon>
        <taxon>Pucciniales</taxon>
        <taxon>Sphaerophragmiaceae</taxon>
        <taxon>Austropuccinia</taxon>
    </lineage>
</organism>
<protein>
    <submittedName>
        <fullName evidence="2">Uncharacterized protein</fullName>
    </submittedName>
</protein>
<accession>A0A9Q3D6Y5</accession>
<comment type="caution">
    <text evidence="2">The sequence shown here is derived from an EMBL/GenBank/DDBJ whole genome shotgun (WGS) entry which is preliminary data.</text>
</comment>
<evidence type="ECO:0000256" key="1">
    <source>
        <dbReference type="SAM" id="MobiDB-lite"/>
    </source>
</evidence>
<gene>
    <name evidence="2" type="ORF">O181_034612</name>
</gene>
<keyword evidence="3" id="KW-1185">Reference proteome</keyword>
<evidence type="ECO:0000313" key="3">
    <source>
        <dbReference type="Proteomes" id="UP000765509"/>
    </source>
</evidence>
<dbReference type="Proteomes" id="UP000765509">
    <property type="component" value="Unassembled WGS sequence"/>
</dbReference>
<reference evidence="2" key="1">
    <citation type="submission" date="2021-03" db="EMBL/GenBank/DDBJ databases">
        <title>Draft genome sequence of rust myrtle Austropuccinia psidii MF-1, a brazilian biotype.</title>
        <authorList>
            <person name="Quecine M.C."/>
            <person name="Pachon D.M.R."/>
            <person name="Bonatelli M.L."/>
            <person name="Correr F.H."/>
            <person name="Franceschini L.M."/>
            <person name="Leite T.F."/>
            <person name="Margarido G.R.A."/>
            <person name="Almeida C.A."/>
            <person name="Ferrarezi J.A."/>
            <person name="Labate C.A."/>
        </authorList>
    </citation>
    <scope>NUCLEOTIDE SEQUENCE</scope>
    <source>
        <strain evidence="2">MF-1</strain>
    </source>
</reference>
<feature type="region of interest" description="Disordered" evidence="1">
    <location>
        <begin position="1"/>
        <end position="25"/>
    </location>
</feature>
<evidence type="ECO:0000313" key="2">
    <source>
        <dbReference type="EMBL" id="MBW0494897.1"/>
    </source>
</evidence>
<dbReference type="AlphaFoldDB" id="A0A9Q3D6Y5"/>
<sequence>MEGEENKLKIPEPQMKDGGSAEGEYSVSSVSLDLITEEYASRRFNMSESAHSKSNTNDLKEVGHNSIMPHLKASRVKIQDPFGAEFIALDLPCNFGEARILMVLDPPNGSRLCR</sequence>
<dbReference type="EMBL" id="AVOT02012810">
    <property type="protein sequence ID" value="MBW0494897.1"/>
    <property type="molecule type" value="Genomic_DNA"/>
</dbReference>
<feature type="compositionally biased region" description="Basic and acidic residues" evidence="1">
    <location>
        <begin position="1"/>
        <end position="10"/>
    </location>
</feature>